<dbReference type="AlphaFoldDB" id="A0A3M3S1S4"/>
<evidence type="ECO:0000313" key="2">
    <source>
        <dbReference type="Proteomes" id="UP000270524"/>
    </source>
</evidence>
<reference evidence="1 2" key="1">
    <citation type="submission" date="2018-08" db="EMBL/GenBank/DDBJ databases">
        <title>Recombination of ecologically and evolutionarily significant loci maintains genetic cohesion in the Pseudomonas syringae species complex.</title>
        <authorList>
            <person name="Dillon M."/>
            <person name="Thakur S."/>
            <person name="Almeida R.N.D."/>
            <person name="Weir B.S."/>
            <person name="Guttman D.S."/>
        </authorList>
    </citation>
    <scope>NUCLEOTIDE SEQUENCE [LARGE SCALE GENOMIC DNA]</scope>
    <source>
        <strain evidence="1 2">ICMP 15203</strain>
    </source>
</reference>
<dbReference type="Proteomes" id="UP000270524">
    <property type="component" value="Unassembled WGS sequence"/>
</dbReference>
<comment type="caution">
    <text evidence="1">The sequence shown here is derived from an EMBL/GenBank/DDBJ whole genome shotgun (WGS) entry which is preliminary data.</text>
</comment>
<accession>A0A3M3S1S4</accession>
<name>A0A3M3S1S4_PSECA</name>
<gene>
    <name evidence="1" type="ORF">ALQ51_101504</name>
</gene>
<dbReference type="EMBL" id="RBPJ01000045">
    <property type="protein sequence ID" value="RMO02651.1"/>
    <property type="molecule type" value="Genomic_DNA"/>
</dbReference>
<protein>
    <submittedName>
        <fullName evidence="1">Uncharacterized protein</fullName>
    </submittedName>
</protein>
<organism evidence="1 2">
    <name type="scientific">Pseudomonas cannabina</name>
    <dbReference type="NCBI Taxonomy" id="86840"/>
    <lineage>
        <taxon>Bacteria</taxon>
        <taxon>Pseudomonadati</taxon>
        <taxon>Pseudomonadota</taxon>
        <taxon>Gammaproteobacteria</taxon>
        <taxon>Pseudomonadales</taxon>
        <taxon>Pseudomonadaceae</taxon>
        <taxon>Pseudomonas</taxon>
    </lineage>
</organism>
<evidence type="ECO:0000313" key="1">
    <source>
        <dbReference type="EMBL" id="RMO02651.1"/>
    </source>
</evidence>
<sequence>MIMLDASQVRKLHVVRLPEIADQREILHPELMALNLDHRVSPLDVGIYVYSVRAKTDKPRKYLVDVKSVVPSRRKMLLAFLEKHYVSNSSHKSIETDFKYLDRAVNWCDENGHSAVFCNPAAARAAYVEYSNFLFQEILKPNGMAPLTAQLRQGILRRILQLQFPEASKNIISSVPPIKTRRDGLTPPEDGDVKKYIDITLNIAFQFSRFLVDGAPFPFKFQTNEYHAHLFPGNGKPITPHTKGKHEYQAYNYEDGRIFSTEELKSTFPNLSLGELKKAVERAQNLMVEVNADLYHPFRLRIATMAMKAYACLLNCVVGANSSEFIQFLHDDAVELVKSPLKNELSAVKLRAKGLNVTYTVGRGPGIQILREYLRFREWFLNGRKSELLFFQLLGWQYIPKEPRPLEENFSSTFFKRIEGGFVPEGTKNIPPVLVRKFKSLTLHQLKHSPLLVGAVMNHSSRTNVQSYAGTTSANSRAEFGKYWAAIKKAAARIKDSEHAPGVSIAVGHCDSIDSPEKDVSVVAIEPDCKTQYGCLFCVHYVVHSDELDIHKLLSFQYVIEGVRANAPDFEFSEEFFKDVVIRIDFILEAVCKRSPEIASLVGTMRKKVFRLGILTPFWERRLQRYEKMGIYI</sequence>
<proteinExistence type="predicted"/>